<proteinExistence type="predicted"/>
<reference evidence="2" key="1">
    <citation type="submission" date="2022-11" db="UniProtKB">
        <authorList>
            <consortium name="WormBaseParasite"/>
        </authorList>
    </citation>
    <scope>IDENTIFICATION</scope>
</reference>
<dbReference type="Proteomes" id="UP000887580">
    <property type="component" value="Unplaced"/>
</dbReference>
<accession>A0AC35G4C6</accession>
<sequence length="146" mass="16533">MFSIKSAICLFVLFSATFGGVIFSGTQGPEDVASKRFMKTTINLYDNGLLRGTTELRAKHLLKGFTGGVAVVLFDEKDNEIWSCDWHKFGVNLHSSRTEDWTEQVPIELVPKIKKFAIIQRHTPKNRFGDFLKEHWTEILSAALSL</sequence>
<protein>
    <submittedName>
        <fullName evidence="2">Uncharacterized protein</fullName>
    </submittedName>
</protein>
<evidence type="ECO:0000313" key="1">
    <source>
        <dbReference type="Proteomes" id="UP000887580"/>
    </source>
</evidence>
<organism evidence="1 2">
    <name type="scientific">Panagrolaimus sp. PS1159</name>
    <dbReference type="NCBI Taxonomy" id="55785"/>
    <lineage>
        <taxon>Eukaryota</taxon>
        <taxon>Metazoa</taxon>
        <taxon>Ecdysozoa</taxon>
        <taxon>Nematoda</taxon>
        <taxon>Chromadorea</taxon>
        <taxon>Rhabditida</taxon>
        <taxon>Tylenchina</taxon>
        <taxon>Panagrolaimomorpha</taxon>
        <taxon>Panagrolaimoidea</taxon>
        <taxon>Panagrolaimidae</taxon>
        <taxon>Panagrolaimus</taxon>
    </lineage>
</organism>
<name>A0AC35G4C6_9BILA</name>
<dbReference type="WBParaSite" id="PS1159_v2.g2329.t1">
    <property type="protein sequence ID" value="PS1159_v2.g2329.t1"/>
    <property type="gene ID" value="PS1159_v2.g2329"/>
</dbReference>
<evidence type="ECO:0000313" key="2">
    <source>
        <dbReference type="WBParaSite" id="PS1159_v2.g2329.t1"/>
    </source>
</evidence>